<proteinExistence type="predicted"/>
<comment type="pathway">
    <text evidence="2">Protein modification; protein glycosylation.</text>
</comment>
<evidence type="ECO:0000313" key="7">
    <source>
        <dbReference type="Proteomes" id="UP001152747"/>
    </source>
</evidence>
<comment type="subcellular location">
    <subcellularLocation>
        <location evidence="1">Endoplasmic reticulum</location>
    </subcellularLocation>
</comment>
<reference evidence="6" key="1">
    <citation type="submission" date="2022-11" db="EMBL/GenBank/DDBJ databases">
        <authorList>
            <person name="Kikuchi T."/>
        </authorList>
    </citation>
    <scope>NUCLEOTIDE SEQUENCE</scope>
    <source>
        <strain evidence="6">PS1010</strain>
    </source>
</reference>
<evidence type="ECO:0000256" key="2">
    <source>
        <dbReference type="ARBA" id="ARBA00004922"/>
    </source>
</evidence>
<evidence type="ECO:0000256" key="4">
    <source>
        <dbReference type="ARBA" id="ARBA00022824"/>
    </source>
</evidence>
<accession>A0A9P1J1T3</accession>
<evidence type="ECO:0000313" key="6">
    <source>
        <dbReference type="EMBL" id="CAI5454124.1"/>
    </source>
</evidence>
<evidence type="ECO:0000256" key="1">
    <source>
        <dbReference type="ARBA" id="ARBA00004240"/>
    </source>
</evidence>
<dbReference type="PANTHER" id="PTHR21420">
    <property type="entry name" value="GDP-FUCOSE PROTEIN O-FUCOSYLTRANSFERASE 1"/>
    <property type="match status" value="1"/>
</dbReference>
<keyword evidence="7" id="KW-1185">Reference proteome</keyword>
<dbReference type="AlphaFoldDB" id="A0A9P1J1T3"/>
<keyword evidence="3" id="KW-0808">Transferase</keyword>
<keyword evidence="3" id="KW-0328">Glycosyltransferase</keyword>
<dbReference type="InterPro" id="IPR039922">
    <property type="entry name" value="POFUT1"/>
</dbReference>
<evidence type="ECO:0000256" key="3">
    <source>
        <dbReference type="ARBA" id="ARBA00022676"/>
    </source>
</evidence>
<name>A0A9P1J1T3_9PELO</name>
<evidence type="ECO:0000256" key="5">
    <source>
        <dbReference type="ARBA" id="ARBA00023180"/>
    </source>
</evidence>
<dbReference type="Proteomes" id="UP001152747">
    <property type="component" value="Unassembled WGS sequence"/>
</dbReference>
<protein>
    <submittedName>
        <fullName evidence="6">Uncharacterized protein</fullName>
    </submittedName>
</protein>
<dbReference type="OrthoDB" id="10050276at2759"/>
<dbReference type="GO" id="GO:0007219">
    <property type="term" value="P:Notch signaling pathway"/>
    <property type="evidence" value="ECO:0007669"/>
    <property type="project" value="InterPro"/>
</dbReference>
<dbReference type="PANTHER" id="PTHR21420:SF10">
    <property type="entry name" value="GDP-FUCOSE PROTEIN O-FUCOSYLTRANSFERASE 1"/>
    <property type="match status" value="1"/>
</dbReference>
<dbReference type="Gene3D" id="3.40.50.11340">
    <property type="match status" value="1"/>
</dbReference>
<keyword evidence="4" id="KW-0256">Endoplasmic reticulum</keyword>
<dbReference type="GO" id="GO:0005783">
    <property type="term" value="C:endoplasmic reticulum"/>
    <property type="evidence" value="ECO:0007669"/>
    <property type="project" value="UniProtKB-SubCell"/>
</dbReference>
<comment type="caution">
    <text evidence="6">The sequence shown here is derived from an EMBL/GenBank/DDBJ whole genome shotgun (WGS) entry which is preliminary data.</text>
</comment>
<keyword evidence="5" id="KW-0325">Glycoprotein</keyword>
<dbReference type="GO" id="GO:0046922">
    <property type="term" value="F:peptide-O-fucosyltransferase activity"/>
    <property type="evidence" value="ECO:0007669"/>
    <property type="project" value="InterPro"/>
</dbReference>
<gene>
    <name evidence="6" type="ORF">CAMP_LOCUS16761</name>
</gene>
<dbReference type="EMBL" id="CANHGI010000006">
    <property type="protein sequence ID" value="CAI5454124.1"/>
    <property type="molecule type" value="Genomic_DNA"/>
</dbReference>
<organism evidence="6 7">
    <name type="scientific">Caenorhabditis angaria</name>
    <dbReference type="NCBI Taxonomy" id="860376"/>
    <lineage>
        <taxon>Eukaryota</taxon>
        <taxon>Metazoa</taxon>
        <taxon>Ecdysozoa</taxon>
        <taxon>Nematoda</taxon>
        <taxon>Chromadorea</taxon>
        <taxon>Rhabditida</taxon>
        <taxon>Rhabditina</taxon>
        <taxon>Rhabditomorpha</taxon>
        <taxon>Rhabditoidea</taxon>
        <taxon>Rhabditidae</taxon>
        <taxon>Peloderinae</taxon>
        <taxon>Caenorhabditis</taxon>
    </lineage>
</organism>
<sequence>MIPFEHLFQFSQVAKFTKVITTTEFTKNLMPTLWPPQNRTSFCWSPRQSIFEKSAKPGCHPKEGSPFGPYWNHLNVEFVSDQFFGDIPGGYDLNVLGARRAWIEKYPSSEYPVLAFSSAPAVFPIKIKNLANSKIFEMDIKNY</sequence>